<dbReference type="Proteomes" id="UP000085678">
    <property type="component" value="Unplaced"/>
</dbReference>
<keyword evidence="2" id="KW-0547">Nucleotide-binding</keyword>
<dbReference type="Gene3D" id="3.40.50.300">
    <property type="entry name" value="P-loop containing nucleotide triphosphate hydrolases"/>
    <property type="match status" value="1"/>
</dbReference>
<keyword evidence="4" id="KW-0472">Membrane</keyword>
<evidence type="ECO:0000313" key="6">
    <source>
        <dbReference type="Proteomes" id="UP000085678"/>
    </source>
</evidence>
<dbReference type="GO" id="GO:0005525">
    <property type="term" value="F:GTP binding"/>
    <property type="evidence" value="ECO:0007669"/>
    <property type="project" value="UniProtKB-KW"/>
</dbReference>
<evidence type="ECO:0000259" key="5">
    <source>
        <dbReference type="Pfam" id="PF04548"/>
    </source>
</evidence>
<dbReference type="AlphaFoldDB" id="A0A1S3HF47"/>
<dbReference type="RefSeq" id="XP_013384655.1">
    <property type="nucleotide sequence ID" value="XM_013529201.1"/>
</dbReference>
<dbReference type="Pfam" id="PF04548">
    <property type="entry name" value="AIG1"/>
    <property type="match status" value="1"/>
</dbReference>
<gene>
    <name evidence="7" type="primary">LOC106154743</name>
</gene>
<dbReference type="InParanoid" id="A0A1S3HF47"/>
<dbReference type="PANTHER" id="PTHR10903">
    <property type="entry name" value="GTPASE, IMAP FAMILY MEMBER-RELATED"/>
    <property type="match status" value="1"/>
</dbReference>
<dbReference type="SUPFAM" id="SSF52540">
    <property type="entry name" value="P-loop containing nucleoside triphosphate hydrolases"/>
    <property type="match status" value="1"/>
</dbReference>
<dbReference type="InterPro" id="IPR045058">
    <property type="entry name" value="GIMA/IAN/Toc"/>
</dbReference>
<proteinExistence type="inferred from homology"/>
<dbReference type="GeneID" id="106154743"/>
<sequence>MSSKTYYVIVVGYKGQGKSEIVQKLSGDNKYKGKDDKITSKKFGLSGSCTVQIVDTPGLGSLTTSDYQILDRISKEARCMEQVDAILIVFKMGRIKCTQMEAVNQFRKIFGDDFLQKSIIVLTFADVIKQENTSIEKCIANSPEPFQILFKQCGKRIWCVENSDWEDREQKQDELMELIQSVANVHYEVPGAERVKVKCCRCLRRCRMCLTEYWCHCMMFLFYVICCGRKPVCIALTALAVGVFLIVVVHVAFDVTNS</sequence>
<dbReference type="OrthoDB" id="8954335at2759"/>
<protein>
    <submittedName>
        <fullName evidence="7">Uncharacterized protein LOC106154743 isoform X1</fullName>
    </submittedName>
</protein>
<evidence type="ECO:0000256" key="2">
    <source>
        <dbReference type="ARBA" id="ARBA00022741"/>
    </source>
</evidence>
<keyword evidence="3" id="KW-0342">GTP-binding</keyword>
<evidence type="ECO:0000256" key="4">
    <source>
        <dbReference type="SAM" id="Phobius"/>
    </source>
</evidence>
<name>A0A1S3HF47_LINAN</name>
<accession>A0A1S3HF47</accession>
<feature type="domain" description="AIG1-type G" evidence="5">
    <location>
        <begin position="8"/>
        <end position="188"/>
    </location>
</feature>
<organism evidence="6 7">
    <name type="scientific">Lingula anatina</name>
    <name type="common">Brachiopod</name>
    <name type="synonym">Lingula unguis</name>
    <dbReference type="NCBI Taxonomy" id="7574"/>
    <lineage>
        <taxon>Eukaryota</taxon>
        <taxon>Metazoa</taxon>
        <taxon>Spiralia</taxon>
        <taxon>Lophotrochozoa</taxon>
        <taxon>Brachiopoda</taxon>
        <taxon>Linguliformea</taxon>
        <taxon>Lingulata</taxon>
        <taxon>Lingulida</taxon>
        <taxon>Linguloidea</taxon>
        <taxon>Lingulidae</taxon>
        <taxon>Lingula</taxon>
    </lineage>
</organism>
<keyword evidence="4" id="KW-0812">Transmembrane</keyword>
<dbReference type="PANTHER" id="PTHR10903:SF184">
    <property type="entry name" value="GTP-BINDING PROTEIN A"/>
    <property type="match status" value="1"/>
</dbReference>
<dbReference type="InterPro" id="IPR027417">
    <property type="entry name" value="P-loop_NTPase"/>
</dbReference>
<feature type="transmembrane region" description="Helical" evidence="4">
    <location>
        <begin position="233"/>
        <end position="253"/>
    </location>
</feature>
<comment type="similarity">
    <text evidence="1">Belongs to the TRAFAC class TrmE-Era-EngA-EngB-Septin-like GTPase superfamily. AIG1/Toc34/Toc159-like paraseptin GTPase family. IAN subfamily.</text>
</comment>
<dbReference type="KEGG" id="lak:106154743"/>
<keyword evidence="4" id="KW-1133">Transmembrane helix</keyword>
<reference evidence="7" key="1">
    <citation type="submission" date="2025-08" db="UniProtKB">
        <authorList>
            <consortium name="RefSeq"/>
        </authorList>
    </citation>
    <scope>IDENTIFICATION</scope>
    <source>
        <tissue evidence="7">Gonads</tissue>
    </source>
</reference>
<evidence type="ECO:0000256" key="3">
    <source>
        <dbReference type="ARBA" id="ARBA00023134"/>
    </source>
</evidence>
<keyword evidence="6" id="KW-1185">Reference proteome</keyword>
<dbReference type="InterPro" id="IPR006703">
    <property type="entry name" value="G_AIG1"/>
</dbReference>
<evidence type="ECO:0000313" key="7">
    <source>
        <dbReference type="RefSeq" id="XP_013384655.1"/>
    </source>
</evidence>
<evidence type="ECO:0000256" key="1">
    <source>
        <dbReference type="ARBA" id="ARBA00008535"/>
    </source>
</evidence>